<dbReference type="AlphaFoldDB" id="A0AAN8IT55"/>
<reference evidence="3 4" key="1">
    <citation type="submission" date="2019-10" db="EMBL/GenBank/DDBJ databases">
        <title>Assembly and Annotation for the nematode Trichostrongylus colubriformis.</title>
        <authorList>
            <person name="Martin J."/>
        </authorList>
    </citation>
    <scope>NUCLEOTIDE SEQUENCE [LARGE SCALE GENOMIC DNA]</scope>
    <source>
        <strain evidence="3">G859</strain>
        <tissue evidence="3">Whole worm</tissue>
    </source>
</reference>
<feature type="domain" description="AMP-dependent synthetase/ligase" evidence="2">
    <location>
        <begin position="14"/>
        <end position="114"/>
    </location>
</feature>
<name>A0AAN8IT55_TRICO</name>
<dbReference type="InterPro" id="IPR042099">
    <property type="entry name" value="ANL_N_sf"/>
</dbReference>
<dbReference type="EC" id="6.2.1.1" evidence="1"/>
<accession>A0AAN8IT55</accession>
<dbReference type="PANTHER" id="PTHR24095">
    <property type="entry name" value="ACETYL-COENZYME A SYNTHETASE"/>
    <property type="match status" value="1"/>
</dbReference>
<keyword evidence="4" id="KW-1185">Reference proteome</keyword>
<dbReference type="InterPro" id="IPR000873">
    <property type="entry name" value="AMP-dep_synth/lig_dom"/>
</dbReference>
<dbReference type="Gene3D" id="3.40.50.12780">
    <property type="entry name" value="N-terminal domain of ligase-like"/>
    <property type="match status" value="1"/>
</dbReference>
<dbReference type="SUPFAM" id="SSF56801">
    <property type="entry name" value="Acetyl-CoA synthetase-like"/>
    <property type="match status" value="1"/>
</dbReference>
<dbReference type="PANTHER" id="PTHR24095:SF244">
    <property type="entry name" value="ACETYL-COENZYME A SYNTHETASE"/>
    <property type="match status" value="1"/>
</dbReference>
<comment type="caution">
    <text evidence="3">The sequence shown here is derived from an EMBL/GenBank/DDBJ whole genome shotgun (WGS) entry which is preliminary data.</text>
</comment>
<evidence type="ECO:0000313" key="3">
    <source>
        <dbReference type="EMBL" id="KAK5985844.1"/>
    </source>
</evidence>
<sequence>MTQTDFKHETALLWDGNFWDDGVHDYADLSWDVVDTLTNKIANVFKDYCESGDSVLLLLHNVIQLPLCLMGASRIGAVSVILNPVTTTTSQLTELIKETSPKLIVTVDAFWQGHTLIEIKRQLDQAVSEANVS</sequence>
<evidence type="ECO:0000313" key="4">
    <source>
        <dbReference type="Proteomes" id="UP001331761"/>
    </source>
</evidence>
<proteinExistence type="predicted"/>
<dbReference type="Proteomes" id="UP001331761">
    <property type="component" value="Unassembled WGS sequence"/>
</dbReference>
<gene>
    <name evidence="3" type="ORF">GCK32_019087</name>
</gene>
<protein>
    <recommendedName>
        <fullName evidence="1">acetate--CoA ligase</fullName>
        <ecNumber evidence="1">6.2.1.1</ecNumber>
    </recommendedName>
</protein>
<dbReference type="GO" id="GO:0006085">
    <property type="term" value="P:acetyl-CoA biosynthetic process"/>
    <property type="evidence" value="ECO:0007669"/>
    <property type="project" value="TreeGrafter"/>
</dbReference>
<dbReference type="Pfam" id="PF00501">
    <property type="entry name" value="AMP-binding"/>
    <property type="match status" value="1"/>
</dbReference>
<dbReference type="EMBL" id="WIXE01001280">
    <property type="protein sequence ID" value="KAK5985844.1"/>
    <property type="molecule type" value="Genomic_DNA"/>
</dbReference>
<organism evidence="3 4">
    <name type="scientific">Trichostrongylus colubriformis</name>
    <name type="common">Black scour worm</name>
    <dbReference type="NCBI Taxonomy" id="6319"/>
    <lineage>
        <taxon>Eukaryota</taxon>
        <taxon>Metazoa</taxon>
        <taxon>Ecdysozoa</taxon>
        <taxon>Nematoda</taxon>
        <taxon>Chromadorea</taxon>
        <taxon>Rhabditida</taxon>
        <taxon>Rhabditina</taxon>
        <taxon>Rhabditomorpha</taxon>
        <taxon>Strongyloidea</taxon>
        <taxon>Trichostrongylidae</taxon>
        <taxon>Trichostrongylus</taxon>
    </lineage>
</organism>
<evidence type="ECO:0000256" key="1">
    <source>
        <dbReference type="ARBA" id="ARBA00013275"/>
    </source>
</evidence>
<evidence type="ECO:0000259" key="2">
    <source>
        <dbReference type="Pfam" id="PF00501"/>
    </source>
</evidence>
<dbReference type="GO" id="GO:0003987">
    <property type="term" value="F:acetate-CoA ligase activity"/>
    <property type="evidence" value="ECO:0007669"/>
    <property type="project" value="UniProtKB-EC"/>
</dbReference>